<dbReference type="Gene3D" id="3.40.50.150">
    <property type="entry name" value="Vaccinia Virus protein VP39"/>
    <property type="match status" value="1"/>
</dbReference>
<protein>
    <submittedName>
        <fullName evidence="4">tRNA1(Val) A37 N6-methylase TrmN6</fullName>
    </submittedName>
</protein>
<dbReference type="InterPro" id="IPR050210">
    <property type="entry name" value="tRNA_Adenine-N(6)_MTase"/>
</dbReference>
<dbReference type="RefSeq" id="WP_106161663.1">
    <property type="nucleotide sequence ID" value="NZ_PVUF01000001.1"/>
</dbReference>
<keyword evidence="1 4" id="KW-0808">Transferase</keyword>
<dbReference type="GO" id="GO:0008170">
    <property type="term" value="F:N-methyltransferase activity"/>
    <property type="evidence" value="ECO:0007669"/>
    <property type="project" value="UniProtKB-ARBA"/>
</dbReference>
<dbReference type="InterPro" id="IPR007848">
    <property type="entry name" value="Small_mtfrase_dom"/>
</dbReference>
<organism evidence="4 5">
    <name type="scientific">Tritonibacter scottomollicae</name>
    <name type="common">Epibacterium scottomollicae</name>
    <dbReference type="NCBI Taxonomy" id="483013"/>
    <lineage>
        <taxon>Bacteria</taxon>
        <taxon>Pseudomonadati</taxon>
        <taxon>Pseudomonadota</taxon>
        <taxon>Alphaproteobacteria</taxon>
        <taxon>Rhodobacterales</taxon>
        <taxon>Paracoccaceae</taxon>
        <taxon>Tritonibacter</taxon>
    </lineage>
</organism>
<dbReference type="SUPFAM" id="SSF53335">
    <property type="entry name" value="S-adenosyl-L-methionine-dependent methyltransferases"/>
    <property type="match status" value="1"/>
</dbReference>
<dbReference type="InterPro" id="IPR002052">
    <property type="entry name" value="DNA_methylase_N6_adenine_CS"/>
</dbReference>
<dbReference type="Pfam" id="PF05175">
    <property type="entry name" value="MTS"/>
    <property type="match status" value="1"/>
</dbReference>
<evidence type="ECO:0000256" key="2">
    <source>
        <dbReference type="ARBA" id="ARBA00022691"/>
    </source>
</evidence>
<feature type="domain" description="Methyltransferase small" evidence="3">
    <location>
        <begin position="46"/>
        <end position="139"/>
    </location>
</feature>
<dbReference type="EMBL" id="PVUF01000001">
    <property type="protein sequence ID" value="PRZ49999.1"/>
    <property type="molecule type" value="Genomic_DNA"/>
</dbReference>
<keyword evidence="1 4" id="KW-0489">Methyltransferase</keyword>
<evidence type="ECO:0000256" key="1">
    <source>
        <dbReference type="ARBA" id="ARBA00022603"/>
    </source>
</evidence>
<dbReference type="Proteomes" id="UP000237718">
    <property type="component" value="Unassembled WGS sequence"/>
</dbReference>
<evidence type="ECO:0000313" key="4">
    <source>
        <dbReference type="EMBL" id="PRZ49999.1"/>
    </source>
</evidence>
<dbReference type="GO" id="GO:0003676">
    <property type="term" value="F:nucleic acid binding"/>
    <property type="evidence" value="ECO:0007669"/>
    <property type="project" value="InterPro"/>
</dbReference>
<dbReference type="CDD" id="cd02440">
    <property type="entry name" value="AdoMet_MTases"/>
    <property type="match status" value="1"/>
</dbReference>
<comment type="caution">
    <text evidence="4">The sequence shown here is derived from an EMBL/GenBank/DDBJ whole genome shotgun (WGS) entry which is preliminary data.</text>
</comment>
<evidence type="ECO:0000259" key="3">
    <source>
        <dbReference type="Pfam" id="PF05175"/>
    </source>
</evidence>
<gene>
    <name evidence="4" type="ORF">CLV89_101215</name>
</gene>
<name>A0A2T1AN15_TRISK</name>
<dbReference type="GO" id="GO:0032259">
    <property type="term" value="P:methylation"/>
    <property type="evidence" value="ECO:0007669"/>
    <property type="project" value="UniProtKB-KW"/>
</dbReference>
<dbReference type="OrthoDB" id="5489421at2"/>
<dbReference type="AlphaFoldDB" id="A0A2T1AN15"/>
<dbReference type="PANTHER" id="PTHR47739:SF1">
    <property type="entry name" value="TRNA1(VAL) (ADENINE(37)-N6)-METHYLTRANSFERASE"/>
    <property type="match status" value="1"/>
</dbReference>
<dbReference type="PANTHER" id="PTHR47739">
    <property type="entry name" value="TRNA1(VAL) (ADENINE(37)-N6)-METHYLTRANSFERASE"/>
    <property type="match status" value="1"/>
</dbReference>
<keyword evidence="2" id="KW-0949">S-adenosyl-L-methionine</keyword>
<dbReference type="GO" id="GO:0008757">
    <property type="term" value="F:S-adenosylmethionine-dependent methyltransferase activity"/>
    <property type="evidence" value="ECO:0007669"/>
    <property type="project" value="UniProtKB-ARBA"/>
</dbReference>
<evidence type="ECO:0000313" key="5">
    <source>
        <dbReference type="Proteomes" id="UP000237718"/>
    </source>
</evidence>
<reference evidence="4 5" key="1">
    <citation type="submission" date="2018-03" db="EMBL/GenBank/DDBJ databases">
        <title>Genomic Encyclopedia of Archaeal and Bacterial Type Strains, Phase II (KMG-II): from individual species to whole genera.</title>
        <authorList>
            <person name="Goeker M."/>
        </authorList>
    </citation>
    <scope>NUCLEOTIDE SEQUENCE [LARGE SCALE GENOMIC DNA]</scope>
    <source>
        <strain evidence="4 5">DSM 25328</strain>
    </source>
</reference>
<sequence length="266" mass="28249">MICRCPTVADAVGFTDAELSTDGFLGGKITLLQPRSGYRAGVDPVFLAAAVNARAGQRVLELGCGAGQALLCLGARVPDLALCGVELQAPYADLARRNAAANAASARIWTADLTALPAELRQQSFDHVIANPPYYRAGAHSPAQDAGRRTALGEGTPLDLWFETAARRLAPRGYLHMIQRADRLPDMIAAARGRLGSLEVLPLAPRVGRAAELVILRARKGGRGDFCLHPPLILHEGAAHERDGEDYSAPVRAILRSAAELPWPGS</sequence>
<accession>A0A2T1AN15</accession>
<dbReference type="InterPro" id="IPR029063">
    <property type="entry name" value="SAM-dependent_MTases_sf"/>
</dbReference>
<proteinExistence type="predicted"/>
<dbReference type="PROSITE" id="PS00092">
    <property type="entry name" value="N6_MTASE"/>
    <property type="match status" value="1"/>
</dbReference>